<organism evidence="1 2">
    <name type="scientific">Pseudoduganella violacea</name>
    <dbReference type="NCBI Taxonomy" id="1715466"/>
    <lineage>
        <taxon>Bacteria</taxon>
        <taxon>Pseudomonadati</taxon>
        <taxon>Pseudomonadota</taxon>
        <taxon>Betaproteobacteria</taxon>
        <taxon>Burkholderiales</taxon>
        <taxon>Oxalobacteraceae</taxon>
        <taxon>Telluria group</taxon>
        <taxon>Pseudoduganella</taxon>
    </lineage>
</organism>
<gene>
    <name evidence="1" type="ORF">FHS03_004865</name>
</gene>
<reference evidence="1 2" key="1">
    <citation type="submission" date="2020-08" db="EMBL/GenBank/DDBJ databases">
        <title>Genomic Encyclopedia of Type Strains, Phase III (KMG-III): the genomes of soil and plant-associated and newly described type strains.</title>
        <authorList>
            <person name="Whitman W."/>
        </authorList>
    </citation>
    <scope>NUCLEOTIDE SEQUENCE [LARGE SCALE GENOMIC DNA]</scope>
    <source>
        <strain evidence="1 2">CECT 8897</strain>
    </source>
</reference>
<evidence type="ECO:0000313" key="2">
    <source>
        <dbReference type="Proteomes" id="UP000541535"/>
    </source>
</evidence>
<dbReference type="EMBL" id="JACHXD010000020">
    <property type="protein sequence ID" value="MBB3121773.1"/>
    <property type="molecule type" value="Genomic_DNA"/>
</dbReference>
<protein>
    <submittedName>
        <fullName evidence="1">Uncharacterized protein</fullName>
    </submittedName>
</protein>
<dbReference type="AlphaFoldDB" id="A0A7W5BF14"/>
<sequence>MRYTCIHKCNYILIHNPLNCAKWITSHIMLDRYYLQSRMTAIAWNE</sequence>
<comment type="caution">
    <text evidence="1">The sequence shown here is derived from an EMBL/GenBank/DDBJ whole genome shotgun (WGS) entry which is preliminary data.</text>
</comment>
<evidence type="ECO:0000313" key="1">
    <source>
        <dbReference type="EMBL" id="MBB3121773.1"/>
    </source>
</evidence>
<proteinExistence type="predicted"/>
<accession>A0A7W5BF14</accession>
<name>A0A7W5BF14_9BURK</name>
<dbReference type="Proteomes" id="UP000541535">
    <property type="component" value="Unassembled WGS sequence"/>
</dbReference>
<keyword evidence="2" id="KW-1185">Reference proteome</keyword>